<sequence>MKLPSIKIGEGCKIGNNVEIGNYPFSFHQDDSGHLTEIEPKYNIIIGDEVFLNPFTSVAFGTVNETVIGDNTKLDCHCLVAHDVKIGRSCIISPNVKLLGHVKIGDYSRINTNAVIHQKVKIGKNCIVGANSYVRHDVPDNTVVYGSPAKIVHDIKYPRRFFL</sequence>
<reference evidence="1 2" key="1">
    <citation type="submission" date="2022-05" db="EMBL/GenBank/DDBJ databases">
        <title>Diverse viruses of marine archaea discovered using metagenomics.</title>
        <authorList>
            <person name="Zhou Y."/>
        </authorList>
    </citation>
    <scope>NUCLEOTIDE SEQUENCE [LARGE SCALE GENOMIC DNA]</scope>
    <source>
        <strain evidence="1">YSH_1032793</strain>
    </source>
</reference>
<dbReference type="InterPro" id="IPR001451">
    <property type="entry name" value="Hexapep"/>
</dbReference>
<dbReference type="InterPro" id="IPR011004">
    <property type="entry name" value="Trimer_LpxA-like_sf"/>
</dbReference>
<organism evidence="1 2">
    <name type="scientific">Nitrososphaeria virus YSH_1032793</name>
    <dbReference type="NCBI Taxonomy" id="3071320"/>
    <lineage>
        <taxon>Viruses</taxon>
        <taxon>Duplodnaviria</taxon>
        <taxon>Heunggongvirae</taxon>
        <taxon>Uroviricota</taxon>
        <taxon>Caudoviricetes</taxon>
        <taxon>Juravirales</taxon>
        <taxon>Yanlukaviridae</taxon>
        <taxon>Sweetvirus</taxon>
        <taxon>Sweetvirus yangshanense</taxon>
    </lineage>
</organism>
<dbReference type="PANTHER" id="PTHR43300">
    <property type="entry name" value="ACETYLTRANSFERASE"/>
    <property type="match status" value="1"/>
</dbReference>
<evidence type="ECO:0000313" key="1">
    <source>
        <dbReference type="EMBL" id="UVF62249.1"/>
    </source>
</evidence>
<accession>A0A976UAC4</accession>
<dbReference type="Pfam" id="PF00132">
    <property type="entry name" value="Hexapep"/>
    <property type="match status" value="2"/>
</dbReference>
<dbReference type="EMBL" id="ON649698">
    <property type="protein sequence ID" value="UVF62249.1"/>
    <property type="molecule type" value="Genomic_DNA"/>
</dbReference>
<evidence type="ECO:0000313" key="2">
    <source>
        <dbReference type="Proteomes" id="UP001156951"/>
    </source>
</evidence>
<dbReference type="Gene3D" id="2.160.10.10">
    <property type="entry name" value="Hexapeptide repeat proteins"/>
    <property type="match status" value="1"/>
</dbReference>
<dbReference type="PANTHER" id="PTHR43300:SF7">
    <property type="entry name" value="UDP-N-ACETYLBACILLOSAMINE N-ACETYLTRANSFERASE"/>
    <property type="match status" value="1"/>
</dbReference>
<dbReference type="SUPFAM" id="SSF51161">
    <property type="entry name" value="Trimeric LpxA-like enzymes"/>
    <property type="match status" value="1"/>
</dbReference>
<dbReference type="GO" id="GO:0016746">
    <property type="term" value="F:acyltransferase activity"/>
    <property type="evidence" value="ECO:0007669"/>
    <property type="project" value="UniProtKB-KW"/>
</dbReference>
<name>A0A976UAC4_9CAUD</name>
<keyword evidence="1" id="KW-0808">Transferase</keyword>
<dbReference type="InterPro" id="IPR050179">
    <property type="entry name" value="Trans_hexapeptide_repeat"/>
</dbReference>
<dbReference type="Proteomes" id="UP001156951">
    <property type="component" value="Segment"/>
</dbReference>
<keyword evidence="2" id="KW-1185">Reference proteome</keyword>
<proteinExistence type="predicted"/>
<protein>
    <submittedName>
        <fullName evidence="1">Acyltransferase</fullName>
    </submittedName>
</protein>
<dbReference type="Pfam" id="PF14602">
    <property type="entry name" value="Hexapep_2"/>
    <property type="match status" value="1"/>
</dbReference>
<keyword evidence="1" id="KW-0012">Acyltransferase</keyword>